<evidence type="ECO:0000256" key="3">
    <source>
        <dbReference type="ARBA" id="ARBA00022692"/>
    </source>
</evidence>
<reference evidence="8 9" key="1">
    <citation type="submission" date="2016-12" db="EMBL/GenBank/DDBJ databases">
        <title>The whole genome sequencing and assembly of Bacillus cohnii DSM 6307T strain.</title>
        <authorList>
            <person name="Lee Y.-J."/>
            <person name="Yi H."/>
            <person name="Bahn Y.-S."/>
            <person name="Kim J.F."/>
            <person name="Lee D.-W."/>
        </authorList>
    </citation>
    <scope>NUCLEOTIDE SEQUENCE [LARGE SCALE GENOMIC DNA]</scope>
    <source>
        <strain evidence="8 9">DSM 6307</strain>
    </source>
</reference>
<evidence type="ECO:0000256" key="4">
    <source>
        <dbReference type="ARBA" id="ARBA00022989"/>
    </source>
</evidence>
<feature type="transmembrane region" description="Helical" evidence="6">
    <location>
        <begin position="180"/>
        <end position="196"/>
    </location>
</feature>
<sequence>MLLLATAYTIYILLQFEGFSLLLDGDIEGLRAMMEDNLLSTIFFTLLFMVIQNAVSVIPLILIVTINVLFFGFAYGYVWSFFTSVIGCIITFLVVRFWLQDFFMDKLNETIQKKIEENGTFFVFISRLVPVAPTSLINIASAVSTVSFKQYLIGTLFGNMIYIFFLSLIPLGLMSAEVEKFVLILIAIIAIPLFLYRKKLRFAKVKAKATNE</sequence>
<comment type="similarity">
    <text evidence="6">Belongs to the TVP38/TMEM64 family.</text>
</comment>
<dbReference type="KEGG" id="bcoh:BC6307_03360"/>
<dbReference type="AlphaFoldDB" id="A0A223KLL5"/>
<evidence type="ECO:0000259" key="7">
    <source>
        <dbReference type="Pfam" id="PF09335"/>
    </source>
</evidence>
<dbReference type="STRING" id="1314751.GCA_001591425_02577"/>
<evidence type="ECO:0000256" key="1">
    <source>
        <dbReference type="ARBA" id="ARBA00004651"/>
    </source>
</evidence>
<keyword evidence="2 6" id="KW-1003">Cell membrane</keyword>
<comment type="subcellular location">
    <subcellularLocation>
        <location evidence="1 6">Cell membrane</location>
        <topology evidence="1 6">Multi-pass membrane protein</topology>
    </subcellularLocation>
</comment>
<evidence type="ECO:0000313" key="9">
    <source>
        <dbReference type="Proteomes" id="UP000215224"/>
    </source>
</evidence>
<dbReference type="InterPro" id="IPR032816">
    <property type="entry name" value="VTT_dom"/>
</dbReference>
<protein>
    <recommendedName>
        <fullName evidence="6">TVP38/TMEM64 family membrane protein</fullName>
    </recommendedName>
</protein>
<dbReference type="Pfam" id="PF09335">
    <property type="entry name" value="VTT_dom"/>
    <property type="match status" value="1"/>
</dbReference>
<keyword evidence="9" id="KW-1185">Reference proteome</keyword>
<accession>A0A223KLL5</accession>
<dbReference type="PANTHER" id="PTHR12677">
    <property type="entry name" value="GOLGI APPARATUS MEMBRANE PROTEIN TVP38-RELATED"/>
    <property type="match status" value="1"/>
</dbReference>
<dbReference type="PANTHER" id="PTHR12677:SF59">
    <property type="entry name" value="GOLGI APPARATUS MEMBRANE PROTEIN TVP38-RELATED"/>
    <property type="match status" value="1"/>
</dbReference>
<gene>
    <name evidence="8" type="ORF">BC6307_03360</name>
</gene>
<feature type="transmembrane region" description="Helical" evidence="6">
    <location>
        <begin position="42"/>
        <end position="70"/>
    </location>
</feature>
<dbReference type="InterPro" id="IPR015414">
    <property type="entry name" value="TMEM64"/>
</dbReference>
<evidence type="ECO:0000313" key="8">
    <source>
        <dbReference type="EMBL" id="AST90375.1"/>
    </source>
</evidence>
<feature type="transmembrane region" description="Helical" evidence="6">
    <location>
        <begin position="77"/>
        <end position="99"/>
    </location>
</feature>
<feature type="transmembrane region" description="Helical" evidence="6">
    <location>
        <begin position="119"/>
        <end position="139"/>
    </location>
</feature>
<keyword evidence="3 6" id="KW-0812">Transmembrane</keyword>
<keyword evidence="5 6" id="KW-0472">Membrane</keyword>
<proteinExistence type="inferred from homology"/>
<keyword evidence="4 6" id="KW-1133">Transmembrane helix</keyword>
<name>A0A223KLL5_9BACI</name>
<feature type="domain" description="VTT" evidence="7">
    <location>
        <begin position="61"/>
        <end position="168"/>
    </location>
</feature>
<evidence type="ECO:0000256" key="5">
    <source>
        <dbReference type="ARBA" id="ARBA00023136"/>
    </source>
</evidence>
<evidence type="ECO:0000256" key="6">
    <source>
        <dbReference type="RuleBase" id="RU366058"/>
    </source>
</evidence>
<dbReference type="GO" id="GO:0005886">
    <property type="term" value="C:plasma membrane"/>
    <property type="evidence" value="ECO:0007669"/>
    <property type="project" value="UniProtKB-SubCell"/>
</dbReference>
<dbReference type="Proteomes" id="UP000215224">
    <property type="component" value="Chromosome"/>
</dbReference>
<evidence type="ECO:0000256" key="2">
    <source>
        <dbReference type="ARBA" id="ARBA00022475"/>
    </source>
</evidence>
<organism evidence="8 9">
    <name type="scientific">Sutcliffiella cohnii</name>
    <dbReference type="NCBI Taxonomy" id="33932"/>
    <lineage>
        <taxon>Bacteria</taxon>
        <taxon>Bacillati</taxon>
        <taxon>Bacillota</taxon>
        <taxon>Bacilli</taxon>
        <taxon>Bacillales</taxon>
        <taxon>Bacillaceae</taxon>
        <taxon>Sutcliffiella</taxon>
    </lineage>
</organism>
<dbReference type="EMBL" id="CP018866">
    <property type="protein sequence ID" value="AST90375.1"/>
    <property type="molecule type" value="Genomic_DNA"/>
</dbReference>
<feature type="transmembrane region" description="Helical" evidence="6">
    <location>
        <begin position="151"/>
        <end position="174"/>
    </location>
</feature>